<dbReference type="EMBL" id="BJLH01000001">
    <property type="protein sequence ID" value="GEA58890.1"/>
    <property type="molecule type" value="Genomic_DNA"/>
</dbReference>
<dbReference type="OrthoDB" id="6199326at2"/>
<dbReference type="Proteomes" id="UP000318242">
    <property type="component" value="Unassembled WGS sequence"/>
</dbReference>
<sequence>MKIDQSITVALPSLIHRVGKETVQSVKQLALKHECELKRVRRSRHWQVSGDALNIQALCSALTQQPEGVLFILKKLNLALQLHQDKLESPADRLKRLLTENPNMTLSELMEMTHCSVAEARRARFEVDEFESLG</sequence>
<gene>
    <name evidence="1" type="primary">rrf</name>
    <name evidence="1" type="ORF">VCO01S_00830</name>
</gene>
<comment type="caution">
    <text evidence="1">The sequence shown here is derived from an EMBL/GenBank/DDBJ whole genome shotgun (WGS) entry which is preliminary data.</text>
</comment>
<accession>A0A4Y3IJH5</accession>
<proteinExistence type="predicted"/>
<dbReference type="InterPro" id="IPR022253">
    <property type="entry name" value="Ribosome_recyc_fac_bac"/>
</dbReference>
<keyword evidence="2" id="KW-1185">Reference proteome</keyword>
<evidence type="ECO:0000313" key="2">
    <source>
        <dbReference type="Proteomes" id="UP000318242"/>
    </source>
</evidence>
<dbReference type="Pfam" id="PF12614">
    <property type="entry name" value="RRF_GI"/>
    <property type="match status" value="1"/>
</dbReference>
<organism evidence="1 2">
    <name type="scientific">Vibrio comitans NBRC 102076</name>
    <dbReference type="NCBI Taxonomy" id="1219078"/>
    <lineage>
        <taxon>Bacteria</taxon>
        <taxon>Pseudomonadati</taxon>
        <taxon>Pseudomonadota</taxon>
        <taxon>Gammaproteobacteria</taxon>
        <taxon>Vibrionales</taxon>
        <taxon>Vibrionaceae</taxon>
        <taxon>Vibrio</taxon>
    </lineage>
</organism>
<evidence type="ECO:0000313" key="1">
    <source>
        <dbReference type="EMBL" id="GEA58890.1"/>
    </source>
</evidence>
<dbReference type="AlphaFoldDB" id="A0A4Y3IJH5"/>
<reference evidence="1 2" key="1">
    <citation type="submission" date="2019-06" db="EMBL/GenBank/DDBJ databases">
        <title>Whole genome shotgun sequence of Vibrio comitans NBRC 102076.</title>
        <authorList>
            <person name="Hosoyama A."/>
            <person name="Uohara A."/>
            <person name="Ohji S."/>
            <person name="Ichikawa N."/>
        </authorList>
    </citation>
    <scope>NUCLEOTIDE SEQUENCE [LARGE SCALE GENOMIC DNA]</scope>
    <source>
        <strain evidence="1 2">NBRC 102076</strain>
    </source>
</reference>
<name>A0A4Y3IJH5_9VIBR</name>
<protein>
    <submittedName>
        <fullName evidence="1">Ribosome recycling factor Rrf</fullName>
    </submittedName>
</protein>
<dbReference type="RefSeq" id="WP_141268310.1">
    <property type="nucleotide sequence ID" value="NZ_BJLH01000001.1"/>
</dbReference>